<dbReference type="Proteomes" id="UP000186112">
    <property type="component" value="Unassembled WGS sequence"/>
</dbReference>
<dbReference type="PANTHER" id="PTHR46233:SF3">
    <property type="entry name" value="HYDROXYACYLGLUTATHIONE HYDROLASE GLOC"/>
    <property type="match status" value="1"/>
</dbReference>
<dbReference type="InterPro" id="IPR051453">
    <property type="entry name" value="MBL_Glyoxalase_II"/>
</dbReference>
<dbReference type="Pfam" id="PF00753">
    <property type="entry name" value="Lactamase_B"/>
    <property type="match status" value="1"/>
</dbReference>
<evidence type="ECO:0000256" key="1">
    <source>
        <dbReference type="ARBA" id="ARBA00001947"/>
    </source>
</evidence>
<sequence>MKIFKIPAGVYAANCYIVVDESTNKAMVIDPGGNADDLLKFINRNYLSVEYIALTHGHADHIGGVKSLKTSLDVPIMAHVDEIEILKDADKNLSSQMAMDSIEIEPSIFLKDGDKFFLGNLEVTVIHTPGHTQGGVCFKIEDNLFSGDTLFKGSIGRSDLYGGNPKVLIDCIKEKILNLGDDIKVWPGHGEATTIGEEKLFNPYLN</sequence>
<dbReference type="GO" id="GO:0016787">
    <property type="term" value="F:hydrolase activity"/>
    <property type="evidence" value="ECO:0007669"/>
    <property type="project" value="UniProtKB-KW"/>
</dbReference>
<reference evidence="6 7" key="1">
    <citation type="submission" date="2016-02" db="EMBL/GenBank/DDBJ databases">
        <title>Genome sequence of Tissierella creatinophila DSM 6911.</title>
        <authorList>
            <person name="Poehlein A."/>
            <person name="Daniel R."/>
        </authorList>
    </citation>
    <scope>NUCLEOTIDE SEQUENCE [LARGE SCALE GENOMIC DNA]</scope>
    <source>
        <strain evidence="6 7">DSM 6911</strain>
    </source>
</reference>
<dbReference type="OrthoDB" id="9802248at2"/>
<evidence type="ECO:0000256" key="3">
    <source>
        <dbReference type="ARBA" id="ARBA00022801"/>
    </source>
</evidence>
<gene>
    <name evidence="6" type="ORF">TICRE_22760</name>
</gene>
<dbReference type="SMART" id="SM00849">
    <property type="entry name" value="Lactamase_B"/>
    <property type="match status" value="1"/>
</dbReference>
<evidence type="ECO:0000313" key="6">
    <source>
        <dbReference type="EMBL" id="OLS01676.1"/>
    </source>
</evidence>
<dbReference type="GO" id="GO:0046872">
    <property type="term" value="F:metal ion binding"/>
    <property type="evidence" value="ECO:0007669"/>
    <property type="project" value="UniProtKB-KW"/>
</dbReference>
<comment type="caution">
    <text evidence="6">The sequence shown here is derived from an EMBL/GenBank/DDBJ whole genome shotgun (WGS) entry which is preliminary data.</text>
</comment>
<organism evidence="6 7">
    <name type="scientific">Tissierella creatinophila DSM 6911</name>
    <dbReference type="NCBI Taxonomy" id="1123403"/>
    <lineage>
        <taxon>Bacteria</taxon>
        <taxon>Bacillati</taxon>
        <taxon>Bacillota</taxon>
        <taxon>Tissierellia</taxon>
        <taxon>Tissierellales</taxon>
        <taxon>Tissierellaceae</taxon>
        <taxon>Tissierella</taxon>
    </lineage>
</organism>
<comment type="cofactor">
    <cofactor evidence="1">
        <name>Zn(2+)</name>
        <dbReference type="ChEBI" id="CHEBI:29105"/>
    </cofactor>
</comment>
<keyword evidence="7" id="KW-1185">Reference proteome</keyword>
<evidence type="ECO:0000259" key="5">
    <source>
        <dbReference type="SMART" id="SM00849"/>
    </source>
</evidence>
<dbReference type="RefSeq" id="WP_084191948.1">
    <property type="nucleotide sequence ID" value="NZ_LTDM01000064.1"/>
</dbReference>
<protein>
    <submittedName>
        <fullName evidence="6">Putative metallo-hydrolase</fullName>
        <ecNumber evidence="6">3.-.-.-</ecNumber>
    </submittedName>
</protein>
<evidence type="ECO:0000256" key="4">
    <source>
        <dbReference type="ARBA" id="ARBA00022833"/>
    </source>
</evidence>
<dbReference type="AlphaFoldDB" id="A0A1U7M315"/>
<dbReference type="InterPro" id="IPR036866">
    <property type="entry name" value="RibonucZ/Hydroxyglut_hydro"/>
</dbReference>
<dbReference type="InterPro" id="IPR001279">
    <property type="entry name" value="Metallo-B-lactamas"/>
</dbReference>
<name>A0A1U7M315_TISCR</name>
<evidence type="ECO:0000256" key="2">
    <source>
        <dbReference type="ARBA" id="ARBA00022723"/>
    </source>
</evidence>
<feature type="domain" description="Metallo-beta-lactamase" evidence="5">
    <location>
        <begin position="12"/>
        <end position="189"/>
    </location>
</feature>
<evidence type="ECO:0000313" key="7">
    <source>
        <dbReference type="Proteomes" id="UP000186112"/>
    </source>
</evidence>
<dbReference type="EC" id="3.-.-.-" evidence="6"/>
<dbReference type="CDD" id="cd06262">
    <property type="entry name" value="metallo-hydrolase-like_MBL-fold"/>
    <property type="match status" value="1"/>
</dbReference>
<keyword evidence="4" id="KW-0862">Zinc</keyword>
<proteinExistence type="predicted"/>
<dbReference type="Gene3D" id="3.60.15.10">
    <property type="entry name" value="Ribonuclease Z/Hydroxyacylglutathione hydrolase-like"/>
    <property type="match status" value="1"/>
</dbReference>
<accession>A0A1U7M315</accession>
<dbReference type="PANTHER" id="PTHR46233">
    <property type="entry name" value="HYDROXYACYLGLUTATHIONE HYDROLASE GLOC"/>
    <property type="match status" value="1"/>
</dbReference>
<keyword evidence="2" id="KW-0479">Metal-binding</keyword>
<dbReference type="EMBL" id="LTDM01000064">
    <property type="protein sequence ID" value="OLS01676.1"/>
    <property type="molecule type" value="Genomic_DNA"/>
</dbReference>
<dbReference type="SUPFAM" id="SSF56281">
    <property type="entry name" value="Metallo-hydrolase/oxidoreductase"/>
    <property type="match status" value="1"/>
</dbReference>
<keyword evidence="3 6" id="KW-0378">Hydrolase</keyword>